<accession>A0A084W2T2</accession>
<dbReference type="EnsemblMetazoa" id="ASIC012406-RA">
    <property type="protein sequence ID" value="ASIC012406-PA"/>
    <property type="gene ID" value="ASIC012406"/>
</dbReference>
<evidence type="ECO:0000313" key="3">
    <source>
        <dbReference type="Proteomes" id="UP000030765"/>
    </source>
</evidence>
<keyword evidence="3" id="KW-1185">Reference proteome</keyword>
<evidence type="ECO:0000313" key="1">
    <source>
        <dbReference type="EMBL" id="KFB44526.1"/>
    </source>
</evidence>
<dbReference type="VEuPathDB" id="VectorBase:ASIC012406"/>
<name>A0A084W2T2_ANOSI</name>
<reference evidence="1 3" key="1">
    <citation type="journal article" date="2014" name="BMC Genomics">
        <title>Genome sequence of Anopheles sinensis provides insight into genetics basis of mosquito competence for malaria parasites.</title>
        <authorList>
            <person name="Zhou D."/>
            <person name="Zhang D."/>
            <person name="Ding G."/>
            <person name="Shi L."/>
            <person name="Hou Q."/>
            <person name="Ye Y."/>
            <person name="Xu Y."/>
            <person name="Zhou H."/>
            <person name="Xiong C."/>
            <person name="Li S."/>
            <person name="Yu J."/>
            <person name="Hong S."/>
            <person name="Yu X."/>
            <person name="Zou P."/>
            <person name="Chen C."/>
            <person name="Chang X."/>
            <person name="Wang W."/>
            <person name="Lv Y."/>
            <person name="Sun Y."/>
            <person name="Ma L."/>
            <person name="Shen B."/>
            <person name="Zhu C."/>
        </authorList>
    </citation>
    <scope>NUCLEOTIDE SEQUENCE [LARGE SCALE GENOMIC DNA]</scope>
</reference>
<protein>
    <submittedName>
        <fullName evidence="1 2">Peptidase</fullName>
    </submittedName>
</protein>
<sequence length="86" mass="9614">MSSFRAVLPWVFAGRHRKAMLMMMMMIDTSKKASRGILLSTGPGVVIDSLAKWKSPSSSSYRLGEDEDARRDDGARCDSFFVYGFV</sequence>
<organism evidence="1">
    <name type="scientific">Anopheles sinensis</name>
    <name type="common">Mosquito</name>
    <dbReference type="NCBI Taxonomy" id="74873"/>
    <lineage>
        <taxon>Eukaryota</taxon>
        <taxon>Metazoa</taxon>
        <taxon>Ecdysozoa</taxon>
        <taxon>Arthropoda</taxon>
        <taxon>Hexapoda</taxon>
        <taxon>Insecta</taxon>
        <taxon>Pterygota</taxon>
        <taxon>Neoptera</taxon>
        <taxon>Endopterygota</taxon>
        <taxon>Diptera</taxon>
        <taxon>Nematocera</taxon>
        <taxon>Culicoidea</taxon>
        <taxon>Culicidae</taxon>
        <taxon>Anophelinae</taxon>
        <taxon>Anopheles</taxon>
    </lineage>
</organism>
<proteinExistence type="predicted"/>
<dbReference type="Proteomes" id="UP000030765">
    <property type="component" value="Unassembled WGS sequence"/>
</dbReference>
<evidence type="ECO:0000313" key="2">
    <source>
        <dbReference type="EnsemblMetazoa" id="ASIC012406-PA"/>
    </source>
</evidence>
<dbReference type="AlphaFoldDB" id="A0A084W2T2"/>
<gene>
    <name evidence="1" type="ORF">ZHAS_00012406</name>
</gene>
<dbReference type="EMBL" id="KE525277">
    <property type="protein sequence ID" value="KFB44526.1"/>
    <property type="molecule type" value="Genomic_DNA"/>
</dbReference>
<dbReference type="EMBL" id="ATLV01019691">
    <property type="status" value="NOT_ANNOTATED_CDS"/>
    <property type="molecule type" value="Genomic_DNA"/>
</dbReference>
<reference evidence="2" key="2">
    <citation type="submission" date="2020-05" db="UniProtKB">
        <authorList>
            <consortium name="EnsemblMetazoa"/>
        </authorList>
    </citation>
    <scope>IDENTIFICATION</scope>
</reference>